<comment type="caution">
    <text evidence="2">The sequence shown here is derived from an EMBL/GenBank/DDBJ whole genome shotgun (WGS) entry which is preliminary data.</text>
</comment>
<sequence length="73" mass="8321">MLLVTDIFQLFTEIGKNKTNGENTRAAWRRGNDACDVKWGANLQEERTDGRREGGREEGEDRAPQEGELEKAR</sequence>
<proteinExistence type="predicted"/>
<protein>
    <submittedName>
        <fullName evidence="2">Uncharacterized protein</fullName>
    </submittedName>
</protein>
<dbReference type="EMBL" id="SRLO01000111">
    <property type="protein sequence ID" value="TNN74695.1"/>
    <property type="molecule type" value="Genomic_DNA"/>
</dbReference>
<feature type="region of interest" description="Disordered" evidence="1">
    <location>
        <begin position="39"/>
        <end position="73"/>
    </location>
</feature>
<accession>A0A4Z2IB78</accession>
<evidence type="ECO:0000313" key="2">
    <source>
        <dbReference type="EMBL" id="TNN74695.1"/>
    </source>
</evidence>
<evidence type="ECO:0000256" key="1">
    <source>
        <dbReference type="SAM" id="MobiDB-lite"/>
    </source>
</evidence>
<evidence type="ECO:0000313" key="3">
    <source>
        <dbReference type="Proteomes" id="UP000314294"/>
    </source>
</evidence>
<dbReference type="AlphaFoldDB" id="A0A4Z2IB78"/>
<gene>
    <name evidence="2" type="ORF">EYF80_015013</name>
</gene>
<organism evidence="2 3">
    <name type="scientific">Liparis tanakae</name>
    <name type="common">Tanaka's snailfish</name>
    <dbReference type="NCBI Taxonomy" id="230148"/>
    <lineage>
        <taxon>Eukaryota</taxon>
        <taxon>Metazoa</taxon>
        <taxon>Chordata</taxon>
        <taxon>Craniata</taxon>
        <taxon>Vertebrata</taxon>
        <taxon>Euteleostomi</taxon>
        <taxon>Actinopterygii</taxon>
        <taxon>Neopterygii</taxon>
        <taxon>Teleostei</taxon>
        <taxon>Neoteleostei</taxon>
        <taxon>Acanthomorphata</taxon>
        <taxon>Eupercaria</taxon>
        <taxon>Perciformes</taxon>
        <taxon>Cottioidei</taxon>
        <taxon>Cottales</taxon>
        <taxon>Liparidae</taxon>
        <taxon>Liparis</taxon>
    </lineage>
</organism>
<dbReference type="Proteomes" id="UP000314294">
    <property type="component" value="Unassembled WGS sequence"/>
</dbReference>
<feature type="compositionally biased region" description="Basic and acidic residues" evidence="1">
    <location>
        <begin position="44"/>
        <end position="73"/>
    </location>
</feature>
<reference evidence="2 3" key="1">
    <citation type="submission" date="2019-03" db="EMBL/GenBank/DDBJ databases">
        <title>First draft genome of Liparis tanakae, snailfish: a comprehensive survey of snailfish specific genes.</title>
        <authorList>
            <person name="Kim W."/>
            <person name="Song I."/>
            <person name="Jeong J.-H."/>
            <person name="Kim D."/>
            <person name="Kim S."/>
            <person name="Ryu S."/>
            <person name="Song J.Y."/>
            <person name="Lee S.K."/>
        </authorList>
    </citation>
    <scope>NUCLEOTIDE SEQUENCE [LARGE SCALE GENOMIC DNA]</scope>
    <source>
        <tissue evidence="2">Muscle</tissue>
    </source>
</reference>
<name>A0A4Z2IB78_9TELE</name>
<keyword evidence="3" id="KW-1185">Reference proteome</keyword>